<dbReference type="InterPro" id="IPR045759">
    <property type="entry name" value="Ap4A_phos1/2_N"/>
</dbReference>
<accession>A0A8K0KZ32</accession>
<feature type="compositionally biased region" description="Basic and acidic residues" evidence="1">
    <location>
        <begin position="70"/>
        <end position="81"/>
    </location>
</feature>
<dbReference type="InterPro" id="IPR036265">
    <property type="entry name" value="HIT-like_sf"/>
</dbReference>
<dbReference type="Pfam" id="PF19327">
    <property type="entry name" value="Ap4A_phos_N"/>
    <property type="match status" value="1"/>
</dbReference>
<dbReference type="GO" id="GO:0005524">
    <property type="term" value="F:ATP binding"/>
    <property type="evidence" value="ECO:0007669"/>
    <property type="project" value="InterPro"/>
</dbReference>
<dbReference type="GO" id="GO:0009117">
    <property type="term" value="P:nucleotide metabolic process"/>
    <property type="evidence" value="ECO:0007669"/>
    <property type="project" value="InterPro"/>
</dbReference>
<feature type="domain" description="Ap4A phosphorylase 1/2 N-terminal" evidence="3">
    <location>
        <begin position="15"/>
        <end position="183"/>
    </location>
</feature>
<dbReference type="AlphaFoldDB" id="A0A8K0KZ32"/>
<dbReference type="InterPro" id="IPR043171">
    <property type="entry name" value="Ap4A_phos1/2-like"/>
</dbReference>
<keyword evidence="5" id="KW-1185">Reference proteome</keyword>
<organism evidence="4 5">
    <name type="scientific">Elsinoe batatas</name>
    <dbReference type="NCBI Taxonomy" id="2601811"/>
    <lineage>
        <taxon>Eukaryota</taxon>
        <taxon>Fungi</taxon>
        <taxon>Dikarya</taxon>
        <taxon>Ascomycota</taxon>
        <taxon>Pezizomycotina</taxon>
        <taxon>Dothideomycetes</taxon>
        <taxon>Dothideomycetidae</taxon>
        <taxon>Myriangiales</taxon>
        <taxon>Elsinoaceae</taxon>
        <taxon>Elsinoe</taxon>
    </lineage>
</organism>
<evidence type="ECO:0000313" key="5">
    <source>
        <dbReference type="Proteomes" id="UP000809789"/>
    </source>
</evidence>
<dbReference type="InterPro" id="IPR009163">
    <property type="entry name" value="Ap4A_phos1/2"/>
</dbReference>
<dbReference type="OrthoDB" id="10267950at2759"/>
<name>A0A8K0KZ32_9PEZI</name>
<gene>
    <name evidence="4" type="ORF">KVT40_006558</name>
</gene>
<evidence type="ECO:0000259" key="3">
    <source>
        <dbReference type="Pfam" id="PF19327"/>
    </source>
</evidence>
<sequence>MLRKSIMELGLAEPLATLVRSRYNRARQNASLTLTETQLAILQLSDQSKHNFQLRYCPALQKKPTQQKPEQTKDKKKFNPFEKPDTDLLIAEIPAGQATHSLVLNKYPIIPNHFILATKDFAEQTDLLETQDLAMTYSVLRAWEGQNPDGKLFAFFNSGPESGASQPHRHLQFVPFEDMQRDVPQDQFWHPLVSGQPDGVADKLSSSPLPELPFETQQVRLPVDISATQLHSVYVNLVKKHVGLDGKRPTGSYNLGMTSRNIAIAPRTNEAYVHKNSKGEDAVIAVNGTILAGTLMVKGQDGWDWLRNDPSALRKVLSRLGVIKESANHL</sequence>
<dbReference type="SUPFAM" id="SSF54197">
    <property type="entry name" value="HIT-like"/>
    <property type="match status" value="1"/>
</dbReference>
<proteinExistence type="predicted"/>
<feature type="region of interest" description="Disordered" evidence="1">
    <location>
        <begin position="60"/>
        <end position="81"/>
    </location>
</feature>
<protein>
    <submittedName>
        <fullName evidence="4">Uncharacterized protein</fullName>
    </submittedName>
</protein>
<dbReference type="GO" id="GO:0003877">
    <property type="term" value="F:ATP:ADP adenylyltransferase activity"/>
    <property type="evidence" value="ECO:0007669"/>
    <property type="project" value="InterPro"/>
</dbReference>
<dbReference type="PANTHER" id="PTHR38420">
    <property type="entry name" value="AP-4-A PHOSPHORYLASE II"/>
    <property type="match status" value="1"/>
</dbReference>
<dbReference type="InterPro" id="IPR019200">
    <property type="entry name" value="ATP_adenylylTrfase_C"/>
</dbReference>
<evidence type="ECO:0000256" key="1">
    <source>
        <dbReference type="SAM" id="MobiDB-lite"/>
    </source>
</evidence>
<evidence type="ECO:0000313" key="4">
    <source>
        <dbReference type="EMBL" id="KAG8626157.1"/>
    </source>
</evidence>
<dbReference type="Gene3D" id="3.30.428.70">
    <property type="match status" value="1"/>
</dbReference>
<dbReference type="Proteomes" id="UP000809789">
    <property type="component" value="Unassembled WGS sequence"/>
</dbReference>
<feature type="domain" description="ATP adenylyltransferase C-terminal" evidence="2">
    <location>
        <begin position="210"/>
        <end position="322"/>
    </location>
</feature>
<dbReference type="EMBL" id="JAESVG020000007">
    <property type="protein sequence ID" value="KAG8626157.1"/>
    <property type="molecule type" value="Genomic_DNA"/>
</dbReference>
<comment type="caution">
    <text evidence="4">The sequence shown here is derived from an EMBL/GenBank/DDBJ whole genome shotgun (WGS) entry which is preliminary data.</text>
</comment>
<dbReference type="PANTHER" id="PTHR38420:SF3">
    <property type="entry name" value="5',5'''-P-1,P-4-TETRAPHOSPHATE PHOSPHORYLASE 2"/>
    <property type="match status" value="1"/>
</dbReference>
<dbReference type="Pfam" id="PF09830">
    <property type="entry name" value="ATP_transf"/>
    <property type="match status" value="1"/>
</dbReference>
<reference evidence="4" key="1">
    <citation type="submission" date="2021-07" db="EMBL/GenBank/DDBJ databases">
        <title>Elsinoe batatas strain:CRI-CJ2 Genome sequencing and assembly.</title>
        <authorList>
            <person name="Huang L."/>
        </authorList>
    </citation>
    <scope>NUCLEOTIDE SEQUENCE</scope>
    <source>
        <strain evidence="4">CRI-CJ2</strain>
    </source>
</reference>
<evidence type="ECO:0000259" key="2">
    <source>
        <dbReference type="Pfam" id="PF09830"/>
    </source>
</evidence>